<protein>
    <submittedName>
        <fullName evidence="7">ABC transporter ATP-binding protein</fullName>
    </submittedName>
</protein>
<gene>
    <name evidence="7" type="ORF">ACFOW7_19760</name>
</gene>
<dbReference type="InterPro" id="IPR027417">
    <property type="entry name" value="P-loop_NTPase"/>
</dbReference>
<feature type="domain" description="ABC transporter" evidence="6">
    <location>
        <begin position="303"/>
        <end position="552"/>
    </location>
</feature>
<comment type="similarity">
    <text evidence="1">Belongs to the ABC transporter superfamily.</text>
</comment>
<dbReference type="GO" id="GO:0005524">
    <property type="term" value="F:ATP binding"/>
    <property type="evidence" value="ECO:0007669"/>
    <property type="project" value="UniProtKB-KW"/>
</dbReference>
<evidence type="ECO:0000313" key="7">
    <source>
        <dbReference type="EMBL" id="MFC4161576.1"/>
    </source>
</evidence>
<keyword evidence="4" id="KW-0547">Nucleotide-binding</keyword>
<dbReference type="NCBIfam" id="NF007739">
    <property type="entry name" value="PRK10419.1"/>
    <property type="match status" value="2"/>
</dbReference>
<evidence type="ECO:0000313" key="8">
    <source>
        <dbReference type="Proteomes" id="UP001595791"/>
    </source>
</evidence>
<dbReference type="SMART" id="SM00382">
    <property type="entry name" value="AAA"/>
    <property type="match status" value="2"/>
</dbReference>
<keyword evidence="5 7" id="KW-0067">ATP-binding</keyword>
<sequence length="559" mass="62616">MSNNLLEIKNLRVSFQMGKQQTFEALKGINYVIPRNSTVALVGESGSGKSVSAMAIMDLLPRLNTIINPESQLLFEGRDLLKETPANRRALCGKDISMIFQDSMSSLNPVYKVGDQIVEVLRLHKPLSKAAARKRAIELLAEVGIPDPQSRIDSYPHQMSGGQQQRVMIAMAIACEPKLLIADEPTTALDVTIQKQIVELLMKLKASHGMSILFITHDLELVREVADHVVVMHHGVIKEQGASEQVFTQPADPYTRALLACRPTIDRRPIRLPVVDDFLQGREKELPQGERQRGVVPGDPIVLEVKGLEKKFYAKQGLFGRREIHAVKNVSFKLAKGKTLGIVGESGSGKTTLGKTILRLNSCEGGEVLFDGKNLMALSDKDYQPYKRRLQIIFQNPYASLNPRFTVGDILLEPMRIHNIHSNDRERSDHARELLKRVGMPDGAFFKYPHEFSGGQRQRISIARCLTMKPEIIVCDESVSALDVSVQAQVLNLLQELQDEYGMSYLFISHDLSVVKYISDEVLVMNHGEMVEYANSDQLYRDPKHPYTQKLLAAIPGRH</sequence>
<name>A0ABV8MX36_9NEIS</name>
<dbReference type="NCBIfam" id="NF008453">
    <property type="entry name" value="PRK11308.1"/>
    <property type="match status" value="2"/>
</dbReference>
<reference evidence="8" key="1">
    <citation type="journal article" date="2019" name="Int. J. Syst. Evol. Microbiol.">
        <title>The Global Catalogue of Microorganisms (GCM) 10K type strain sequencing project: providing services to taxonomists for standard genome sequencing and annotation.</title>
        <authorList>
            <consortium name="The Broad Institute Genomics Platform"/>
            <consortium name="The Broad Institute Genome Sequencing Center for Infectious Disease"/>
            <person name="Wu L."/>
            <person name="Ma J."/>
        </authorList>
    </citation>
    <scope>NUCLEOTIDE SEQUENCE [LARGE SCALE GENOMIC DNA]</scope>
    <source>
        <strain evidence="8">LMG 29894</strain>
    </source>
</reference>
<dbReference type="Pfam" id="PF00005">
    <property type="entry name" value="ABC_tran"/>
    <property type="match status" value="2"/>
</dbReference>
<evidence type="ECO:0000256" key="5">
    <source>
        <dbReference type="ARBA" id="ARBA00022840"/>
    </source>
</evidence>
<dbReference type="InterPro" id="IPR003593">
    <property type="entry name" value="AAA+_ATPase"/>
</dbReference>
<proteinExistence type="inferred from homology"/>
<dbReference type="InterPro" id="IPR003439">
    <property type="entry name" value="ABC_transporter-like_ATP-bd"/>
</dbReference>
<dbReference type="InterPro" id="IPR017871">
    <property type="entry name" value="ABC_transporter-like_CS"/>
</dbReference>
<dbReference type="PANTHER" id="PTHR43776">
    <property type="entry name" value="TRANSPORT ATP-BINDING PROTEIN"/>
    <property type="match status" value="1"/>
</dbReference>
<dbReference type="Proteomes" id="UP001595791">
    <property type="component" value="Unassembled WGS sequence"/>
</dbReference>
<keyword evidence="8" id="KW-1185">Reference proteome</keyword>
<keyword evidence="3" id="KW-0472">Membrane</keyword>
<dbReference type="RefSeq" id="WP_378167670.1">
    <property type="nucleotide sequence ID" value="NZ_JBHSBU010000001.1"/>
</dbReference>
<comment type="caution">
    <text evidence="7">The sequence shown here is derived from an EMBL/GenBank/DDBJ whole genome shotgun (WGS) entry which is preliminary data.</text>
</comment>
<evidence type="ECO:0000256" key="1">
    <source>
        <dbReference type="ARBA" id="ARBA00005417"/>
    </source>
</evidence>
<dbReference type="Pfam" id="PF08352">
    <property type="entry name" value="oligo_HPY"/>
    <property type="match status" value="2"/>
</dbReference>
<evidence type="ECO:0000256" key="4">
    <source>
        <dbReference type="ARBA" id="ARBA00022741"/>
    </source>
</evidence>
<dbReference type="Gene3D" id="3.40.50.300">
    <property type="entry name" value="P-loop containing nucleotide triphosphate hydrolases"/>
    <property type="match status" value="2"/>
</dbReference>
<evidence type="ECO:0000256" key="3">
    <source>
        <dbReference type="ARBA" id="ARBA00022475"/>
    </source>
</evidence>
<dbReference type="PROSITE" id="PS50893">
    <property type="entry name" value="ABC_TRANSPORTER_2"/>
    <property type="match status" value="2"/>
</dbReference>
<dbReference type="PROSITE" id="PS00211">
    <property type="entry name" value="ABC_TRANSPORTER_1"/>
    <property type="match status" value="2"/>
</dbReference>
<dbReference type="InterPro" id="IPR013563">
    <property type="entry name" value="Oligopep_ABC_C"/>
</dbReference>
<evidence type="ECO:0000259" key="6">
    <source>
        <dbReference type="PROSITE" id="PS50893"/>
    </source>
</evidence>
<dbReference type="CDD" id="cd03257">
    <property type="entry name" value="ABC_NikE_OppD_transporters"/>
    <property type="match status" value="2"/>
</dbReference>
<feature type="domain" description="ABC transporter" evidence="6">
    <location>
        <begin position="6"/>
        <end position="259"/>
    </location>
</feature>
<organism evidence="7 8">
    <name type="scientific">Chitinimonas lacunae</name>
    <dbReference type="NCBI Taxonomy" id="1963018"/>
    <lineage>
        <taxon>Bacteria</taxon>
        <taxon>Pseudomonadati</taxon>
        <taxon>Pseudomonadota</taxon>
        <taxon>Betaproteobacteria</taxon>
        <taxon>Neisseriales</taxon>
        <taxon>Chitinibacteraceae</taxon>
        <taxon>Chitinimonas</taxon>
    </lineage>
</organism>
<dbReference type="PANTHER" id="PTHR43776:SF7">
    <property type="entry name" value="D,D-DIPEPTIDE TRANSPORT ATP-BINDING PROTEIN DDPF-RELATED"/>
    <property type="match status" value="1"/>
</dbReference>
<accession>A0ABV8MX36</accession>
<dbReference type="SUPFAM" id="SSF52540">
    <property type="entry name" value="P-loop containing nucleoside triphosphate hydrolases"/>
    <property type="match status" value="2"/>
</dbReference>
<dbReference type="EMBL" id="JBHSBU010000001">
    <property type="protein sequence ID" value="MFC4161576.1"/>
    <property type="molecule type" value="Genomic_DNA"/>
</dbReference>
<dbReference type="InterPro" id="IPR050319">
    <property type="entry name" value="ABC_transp_ATP-bind"/>
</dbReference>
<keyword evidence="3" id="KW-1003">Cell membrane</keyword>
<keyword evidence="2" id="KW-0813">Transport</keyword>
<evidence type="ECO:0000256" key="2">
    <source>
        <dbReference type="ARBA" id="ARBA00022448"/>
    </source>
</evidence>